<gene>
    <name evidence="2" type="ORF">COCHEDRAFT_1023666</name>
</gene>
<keyword evidence="1" id="KW-1133">Transmembrane helix</keyword>
<dbReference type="EMBL" id="KB445582">
    <property type="protein sequence ID" value="EMD87694.1"/>
    <property type="molecule type" value="Genomic_DNA"/>
</dbReference>
<feature type="transmembrane region" description="Helical" evidence="1">
    <location>
        <begin position="75"/>
        <end position="95"/>
    </location>
</feature>
<keyword evidence="3" id="KW-1185">Reference proteome</keyword>
<reference evidence="2 3" key="1">
    <citation type="journal article" date="2012" name="PLoS Pathog.">
        <title>Diverse lifestyles and strategies of plant pathogenesis encoded in the genomes of eighteen Dothideomycetes fungi.</title>
        <authorList>
            <person name="Ohm R.A."/>
            <person name="Feau N."/>
            <person name="Henrissat B."/>
            <person name="Schoch C.L."/>
            <person name="Horwitz B.A."/>
            <person name="Barry K.W."/>
            <person name="Condon B.J."/>
            <person name="Copeland A.C."/>
            <person name="Dhillon B."/>
            <person name="Glaser F."/>
            <person name="Hesse C.N."/>
            <person name="Kosti I."/>
            <person name="LaButti K."/>
            <person name="Lindquist E.A."/>
            <person name="Lucas S."/>
            <person name="Salamov A.A."/>
            <person name="Bradshaw R.E."/>
            <person name="Ciuffetti L."/>
            <person name="Hamelin R.C."/>
            <person name="Kema G.H.J."/>
            <person name="Lawrence C."/>
            <person name="Scott J.A."/>
            <person name="Spatafora J.W."/>
            <person name="Turgeon B.G."/>
            <person name="de Wit P.J.G.M."/>
            <person name="Zhong S."/>
            <person name="Goodwin S.B."/>
            <person name="Grigoriev I.V."/>
        </authorList>
    </citation>
    <scope>NUCLEOTIDE SEQUENCE [LARGE SCALE GENOMIC DNA]</scope>
    <source>
        <strain evidence="3">C5 / ATCC 48332 / race O</strain>
    </source>
</reference>
<feature type="transmembrane region" description="Helical" evidence="1">
    <location>
        <begin position="107"/>
        <end position="128"/>
    </location>
</feature>
<feature type="transmembrane region" description="Helical" evidence="1">
    <location>
        <begin position="40"/>
        <end position="63"/>
    </location>
</feature>
<feature type="transmembrane region" description="Helical" evidence="1">
    <location>
        <begin position="152"/>
        <end position="174"/>
    </location>
</feature>
<dbReference type="HOGENOM" id="CLU_040838_1_0_1"/>
<dbReference type="OMA" id="TITYHFH"/>
<evidence type="ECO:0000256" key="1">
    <source>
        <dbReference type="SAM" id="Phobius"/>
    </source>
</evidence>
<evidence type="ECO:0000313" key="3">
    <source>
        <dbReference type="Proteomes" id="UP000016936"/>
    </source>
</evidence>
<evidence type="ECO:0000313" key="2">
    <source>
        <dbReference type="EMBL" id="EMD87694.1"/>
    </source>
</evidence>
<organism evidence="2 3">
    <name type="scientific">Cochliobolus heterostrophus (strain C5 / ATCC 48332 / race O)</name>
    <name type="common">Southern corn leaf blight fungus</name>
    <name type="synonym">Bipolaris maydis</name>
    <dbReference type="NCBI Taxonomy" id="701091"/>
    <lineage>
        <taxon>Eukaryota</taxon>
        <taxon>Fungi</taxon>
        <taxon>Dikarya</taxon>
        <taxon>Ascomycota</taxon>
        <taxon>Pezizomycotina</taxon>
        <taxon>Dothideomycetes</taxon>
        <taxon>Pleosporomycetidae</taxon>
        <taxon>Pleosporales</taxon>
        <taxon>Pleosporineae</taxon>
        <taxon>Pleosporaceae</taxon>
        <taxon>Bipolaris</taxon>
    </lineage>
</organism>
<dbReference type="eggNOG" id="ENOG502RYWT">
    <property type="taxonomic scope" value="Eukaryota"/>
</dbReference>
<keyword evidence="1" id="KW-0472">Membrane</keyword>
<keyword evidence="1" id="KW-0812">Transmembrane</keyword>
<accession>M2TMD6</accession>
<dbReference type="AlphaFoldDB" id="M2TMD6"/>
<dbReference type="Proteomes" id="UP000016936">
    <property type="component" value="Unassembled WGS sequence"/>
</dbReference>
<name>M2TMD6_COCH5</name>
<protein>
    <submittedName>
        <fullName evidence="2">Uncharacterized protein</fullName>
    </submittedName>
</protein>
<reference evidence="3" key="2">
    <citation type="journal article" date="2013" name="PLoS Genet.">
        <title>Comparative genome structure, secondary metabolite, and effector coding capacity across Cochliobolus pathogens.</title>
        <authorList>
            <person name="Condon B.J."/>
            <person name="Leng Y."/>
            <person name="Wu D."/>
            <person name="Bushley K.E."/>
            <person name="Ohm R.A."/>
            <person name="Otillar R."/>
            <person name="Martin J."/>
            <person name="Schackwitz W."/>
            <person name="Grimwood J."/>
            <person name="MohdZainudin N."/>
            <person name="Xue C."/>
            <person name="Wang R."/>
            <person name="Manning V.A."/>
            <person name="Dhillon B."/>
            <person name="Tu Z.J."/>
            <person name="Steffenson B.J."/>
            <person name="Salamov A."/>
            <person name="Sun H."/>
            <person name="Lowry S."/>
            <person name="LaButti K."/>
            <person name="Han J."/>
            <person name="Copeland A."/>
            <person name="Lindquist E."/>
            <person name="Barry K."/>
            <person name="Schmutz J."/>
            <person name="Baker S.E."/>
            <person name="Ciuffetti L.M."/>
            <person name="Grigoriev I.V."/>
            <person name="Zhong S."/>
            <person name="Turgeon B.G."/>
        </authorList>
    </citation>
    <scope>NUCLEOTIDE SEQUENCE [LARGE SCALE GENOMIC DNA]</scope>
    <source>
        <strain evidence="3">C5 / ATCC 48332 / race O</strain>
    </source>
</reference>
<sequence length="338" mass="37640">MSSSDSVLPYFELSWSILSSFDLLHVVAALLIVPITGVSTLWAVPVVCSVASSIANGLCYIAYYSDASTNSKVLAAAFADMFWLIQEAGLPFYSYDILRRFLQGKSRIIFFSLFWFLIVSTLAFRGAILSQRVLDILSSNTTRQALINKLHIGYFGSLALLEIVSAFFLLRIFVQGKRQTRILPSGRNLFKQLILSTEVRVSSLAILGIGRTITYHFHTTAQSATNLAGELDRFLVACQNYFPVIMLIDLLTTRIANAEDTNSATSAYQRSAAGNPVTIELNRVNNEARKDIDRQTFVRIKPDTDKQSLEDITKPCQKAILKSSTFTVERTDVVVHQV</sequence>
<dbReference type="OrthoDB" id="5306317at2759"/>
<feature type="transmembrane region" description="Helical" evidence="1">
    <location>
        <begin position="13"/>
        <end position="33"/>
    </location>
</feature>
<proteinExistence type="predicted"/>